<dbReference type="EMBL" id="MNPL01017064">
    <property type="protein sequence ID" value="OQR70585.1"/>
    <property type="molecule type" value="Genomic_DNA"/>
</dbReference>
<evidence type="ECO:0000313" key="1">
    <source>
        <dbReference type="EMBL" id="OQR70585.1"/>
    </source>
</evidence>
<protein>
    <submittedName>
        <fullName evidence="1">Uncharacterized protein</fullName>
    </submittedName>
</protein>
<accession>A0A1V9XAK3</accession>
<gene>
    <name evidence="1" type="ORF">BIW11_11538</name>
</gene>
<dbReference type="InParanoid" id="A0A1V9XAK3"/>
<organism evidence="1 2">
    <name type="scientific">Tropilaelaps mercedesae</name>
    <dbReference type="NCBI Taxonomy" id="418985"/>
    <lineage>
        <taxon>Eukaryota</taxon>
        <taxon>Metazoa</taxon>
        <taxon>Ecdysozoa</taxon>
        <taxon>Arthropoda</taxon>
        <taxon>Chelicerata</taxon>
        <taxon>Arachnida</taxon>
        <taxon>Acari</taxon>
        <taxon>Parasitiformes</taxon>
        <taxon>Mesostigmata</taxon>
        <taxon>Gamasina</taxon>
        <taxon>Dermanyssoidea</taxon>
        <taxon>Laelapidae</taxon>
        <taxon>Tropilaelaps</taxon>
    </lineage>
</organism>
<evidence type="ECO:0000313" key="2">
    <source>
        <dbReference type="Proteomes" id="UP000192247"/>
    </source>
</evidence>
<reference evidence="1 2" key="1">
    <citation type="journal article" date="2017" name="Gigascience">
        <title>Draft genome of the honey bee ectoparasitic mite, Tropilaelaps mercedesae, is shaped by the parasitic life history.</title>
        <authorList>
            <person name="Dong X."/>
            <person name="Armstrong S.D."/>
            <person name="Xia D."/>
            <person name="Makepeace B.L."/>
            <person name="Darby A.C."/>
            <person name="Kadowaki T."/>
        </authorList>
    </citation>
    <scope>NUCLEOTIDE SEQUENCE [LARGE SCALE GENOMIC DNA]</scope>
    <source>
        <strain evidence="1">Wuxi-XJTLU</strain>
    </source>
</reference>
<comment type="caution">
    <text evidence="1">The sequence shown here is derived from an EMBL/GenBank/DDBJ whole genome shotgun (WGS) entry which is preliminary data.</text>
</comment>
<proteinExistence type="predicted"/>
<sequence length="139" mass="15814">MIKNHAGANHSKHQGTFALHLHILIRMFHVFMSVQTNALTDFQCRTPDHAIEHNIHYTASDSRPSCSSDAPIVTTAASQISQLTTCNADTHDPVDVWRFVEVLIRHSAFIHTSAHLLSRQVPLLIRRTTSNYLKEHEWI</sequence>
<dbReference type="Proteomes" id="UP000192247">
    <property type="component" value="Unassembled WGS sequence"/>
</dbReference>
<name>A0A1V9XAK3_9ACAR</name>
<keyword evidence="2" id="KW-1185">Reference proteome</keyword>
<dbReference type="AlphaFoldDB" id="A0A1V9XAK3"/>